<protein>
    <submittedName>
        <fullName evidence="2">Uncharacterized protein</fullName>
    </submittedName>
</protein>
<gene>
    <name evidence="2" type="ORF">G5714_002510</name>
</gene>
<proteinExistence type="predicted"/>
<dbReference type="AlphaFoldDB" id="A0A7J6D706"/>
<evidence type="ECO:0000256" key="1">
    <source>
        <dbReference type="SAM" id="MobiDB-lite"/>
    </source>
</evidence>
<keyword evidence="3" id="KW-1185">Reference proteome</keyword>
<evidence type="ECO:0000313" key="2">
    <source>
        <dbReference type="EMBL" id="KAF4115021.1"/>
    </source>
</evidence>
<sequence length="136" mass="15371">MGKETPSLDISSEDDDENGSPVKLSGVFLNKSSQGKEKLDIKLNMRSKLSVVQKLSFAFDEFISDDDQTLEDISQDVREYQRVRGWSNGSSEPWSMWSRSSKELAGCSSSFLSDHTYHREENEGEEVFIDTSSESE</sequence>
<dbReference type="EMBL" id="JAAMOB010000003">
    <property type="protein sequence ID" value="KAF4115021.1"/>
    <property type="molecule type" value="Genomic_DNA"/>
</dbReference>
<reference evidence="2 3" key="1">
    <citation type="submission" date="2020-04" db="EMBL/GenBank/DDBJ databases">
        <title>Chromosome-level genome assembly of a cyprinid fish Onychostoma macrolepis by integration of Nanopore Sequencing, Bionano and Hi-C technology.</title>
        <authorList>
            <person name="Wang D."/>
        </authorList>
    </citation>
    <scope>NUCLEOTIDE SEQUENCE [LARGE SCALE GENOMIC DNA]</scope>
    <source>
        <strain evidence="2">SWU-2019</strain>
        <tissue evidence="2">Muscle</tissue>
    </source>
</reference>
<feature type="region of interest" description="Disordered" evidence="1">
    <location>
        <begin position="1"/>
        <end position="27"/>
    </location>
</feature>
<name>A0A7J6D706_9TELE</name>
<organism evidence="2 3">
    <name type="scientific">Onychostoma macrolepis</name>
    <dbReference type="NCBI Taxonomy" id="369639"/>
    <lineage>
        <taxon>Eukaryota</taxon>
        <taxon>Metazoa</taxon>
        <taxon>Chordata</taxon>
        <taxon>Craniata</taxon>
        <taxon>Vertebrata</taxon>
        <taxon>Euteleostomi</taxon>
        <taxon>Actinopterygii</taxon>
        <taxon>Neopterygii</taxon>
        <taxon>Teleostei</taxon>
        <taxon>Ostariophysi</taxon>
        <taxon>Cypriniformes</taxon>
        <taxon>Cyprinidae</taxon>
        <taxon>Acrossocheilinae</taxon>
        <taxon>Onychostoma</taxon>
    </lineage>
</organism>
<dbReference type="Proteomes" id="UP000579812">
    <property type="component" value="Unassembled WGS sequence"/>
</dbReference>
<evidence type="ECO:0000313" key="3">
    <source>
        <dbReference type="Proteomes" id="UP000579812"/>
    </source>
</evidence>
<comment type="caution">
    <text evidence="2">The sequence shown here is derived from an EMBL/GenBank/DDBJ whole genome shotgun (WGS) entry which is preliminary data.</text>
</comment>
<accession>A0A7J6D706</accession>